<dbReference type="EMBL" id="JBBMEI010000004">
    <property type="protein sequence ID" value="MEQ2357180.1"/>
    <property type="molecule type" value="Genomic_DNA"/>
</dbReference>
<evidence type="ECO:0000313" key="1">
    <source>
        <dbReference type="EMBL" id="MEQ2357180.1"/>
    </source>
</evidence>
<dbReference type="InterPro" id="IPR007060">
    <property type="entry name" value="FtsL/DivIC"/>
</dbReference>
<name>A0ABV1AHF8_9FIRM</name>
<sequence>MKKSKKKKKNTRILNNYLGMALISVVVVLLLGVLTVQSNELKAKISSYDTRAAEIRTSIEEEQDRTKQIDEEKEYMQTDEYVAEIARDRLGLVKSNEIVFEEEK</sequence>
<evidence type="ECO:0000313" key="2">
    <source>
        <dbReference type="Proteomes" id="UP001446032"/>
    </source>
</evidence>
<comment type="caution">
    <text evidence="1">The sequence shown here is derived from an EMBL/GenBank/DDBJ whole genome shotgun (WGS) entry which is preliminary data.</text>
</comment>
<dbReference type="RefSeq" id="WP_022214786.1">
    <property type="nucleotide sequence ID" value="NZ_JBBMEI010000004.1"/>
</dbReference>
<keyword evidence="2" id="KW-1185">Reference proteome</keyword>
<gene>
    <name evidence="1" type="ORF">WMO75_02275</name>
</gene>
<accession>A0ABV1AHF8</accession>
<proteinExistence type="predicted"/>
<dbReference type="Pfam" id="PF04977">
    <property type="entry name" value="DivIC"/>
    <property type="match status" value="1"/>
</dbReference>
<dbReference type="Proteomes" id="UP001446032">
    <property type="component" value="Unassembled WGS sequence"/>
</dbReference>
<organism evidence="1 2">
    <name type="scientific">Blautia intestinihominis</name>
    <dbReference type="NCBI Taxonomy" id="3133152"/>
    <lineage>
        <taxon>Bacteria</taxon>
        <taxon>Bacillati</taxon>
        <taxon>Bacillota</taxon>
        <taxon>Clostridia</taxon>
        <taxon>Lachnospirales</taxon>
        <taxon>Lachnospiraceae</taxon>
        <taxon>Blautia</taxon>
    </lineage>
</organism>
<protein>
    <submittedName>
        <fullName evidence="1">Septum formation initiator family protein</fullName>
    </submittedName>
</protein>
<reference evidence="1 2" key="1">
    <citation type="submission" date="2024-03" db="EMBL/GenBank/DDBJ databases">
        <title>Human intestinal bacterial collection.</title>
        <authorList>
            <person name="Pauvert C."/>
            <person name="Hitch T.C.A."/>
            <person name="Clavel T."/>
        </authorList>
    </citation>
    <scope>NUCLEOTIDE SEQUENCE [LARGE SCALE GENOMIC DNA]</scope>
    <source>
        <strain evidence="1 2">CLA-AA-H95</strain>
    </source>
</reference>